<comment type="caution">
    <text evidence="3">The sequence shown here is derived from an EMBL/GenBank/DDBJ whole genome shotgun (WGS) entry which is preliminary data.</text>
</comment>
<keyword evidence="1" id="KW-0732">Signal</keyword>
<dbReference type="EMBL" id="BJYT01000007">
    <property type="protein sequence ID" value="GEO09670.1"/>
    <property type="molecule type" value="Genomic_DNA"/>
</dbReference>
<evidence type="ECO:0000259" key="2">
    <source>
        <dbReference type="Pfam" id="PF13205"/>
    </source>
</evidence>
<proteinExistence type="predicted"/>
<feature type="domain" description="SbsA Ig-like" evidence="2">
    <location>
        <begin position="230"/>
        <end position="308"/>
    </location>
</feature>
<gene>
    <name evidence="3" type="ORF">SAE01_21660</name>
</gene>
<reference evidence="3 4" key="1">
    <citation type="submission" date="2019-07" db="EMBL/GenBank/DDBJ databases">
        <title>Whole genome shotgun sequence of Segetibacter aerophilus NBRC 106135.</title>
        <authorList>
            <person name="Hosoyama A."/>
            <person name="Uohara A."/>
            <person name="Ohji S."/>
            <person name="Ichikawa N."/>
        </authorList>
    </citation>
    <scope>NUCLEOTIDE SEQUENCE [LARGE SCALE GENOMIC DNA]</scope>
    <source>
        <strain evidence="3 4">NBRC 106135</strain>
    </source>
</reference>
<organism evidence="3 4">
    <name type="scientific">Segetibacter aerophilus</name>
    <dbReference type="NCBI Taxonomy" id="670293"/>
    <lineage>
        <taxon>Bacteria</taxon>
        <taxon>Pseudomonadati</taxon>
        <taxon>Bacteroidota</taxon>
        <taxon>Chitinophagia</taxon>
        <taxon>Chitinophagales</taxon>
        <taxon>Chitinophagaceae</taxon>
        <taxon>Segetibacter</taxon>
    </lineage>
</organism>
<dbReference type="InterPro" id="IPR032812">
    <property type="entry name" value="SbsA_Ig"/>
</dbReference>
<name>A0A512BCI4_9BACT</name>
<sequence length="337" mass="37733">MVWSNDKAVAIAIPEDLLETAGASADGKMLQVRVAKGEEAMLGDLSSKNGHVIFTPLVSLTRGLLYEVVVNNKVIGTVKVPLADAADAPVVLNVYPSSDTLPENLLKIYLRFSTPMREGESLQHVALLDQNSDTVKNVFLDLQPELWNKERTVLTMWLDPGRIKRDLIPNQKLGNPLQKGKQYTLAVANNWKDNRGLSLKEPFTKKFLVGTRDELSPDPKDWQLKIPSAKTNAALVISFGEPLDKFLLDETIRIIQEDNAGVAGRIEVTNQEREILFTPVDNWKPGKYRLVVQSILEDLAGNNLNRPFDRDTKVKTVKTDKPIYERTFEIKQPVSLP</sequence>
<dbReference type="Gene3D" id="2.60.40.1220">
    <property type="match status" value="1"/>
</dbReference>
<keyword evidence="4" id="KW-1185">Reference proteome</keyword>
<dbReference type="InterPro" id="IPR014755">
    <property type="entry name" value="Cu-Rt/internalin_Ig-like"/>
</dbReference>
<dbReference type="AlphaFoldDB" id="A0A512BCI4"/>
<dbReference type="Proteomes" id="UP000321513">
    <property type="component" value="Unassembled WGS sequence"/>
</dbReference>
<accession>A0A512BCI4</accession>
<dbReference type="OrthoDB" id="246488at2"/>
<evidence type="ECO:0000256" key="1">
    <source>
        <dbReference type="ARBA" id="ARBA00022729"/>
    </source>
</evidence>
<dbReference type="Pfam" id="PF13205">
    <property type="entry name" value="Big_5"/>
    <property type="match status" value="1"/>
</dbReference>
<evidence type="ECO:0000313" key="4">
    <source>
        <dbReference type="Proteomes" id="UP000321513"/>
    </source>
</evidence>
<evidence type="ECO:0000313" key="3">
    <source>
        <dbReference type="EMBL" id="GEO09670.1"/>
    </source>
</evidence>
<protein>
    <recommendedName>
        <fullName evidence="2">SbsA Ig-like domain-containing protein</fullName>
    </recommendedName>
</protein>